<dbReference type="AlphaFoldDB" id="A0A1I2GWC0"/>
<keyword evidence="2" id="KW-0812">Transmembrane</keyword>
<evidence type="ECO:0000256" key="1">
    <source>
        <dbReference type="SAM" id="MobiDB-lite"/>
    </source>
</evidence>
<sequence length="112" mass="11603">MKSNAGGMSEARAADEHQGMDDIREAPATVRVAFVIWLAAVGAGTVETVPVVTAALPGSTPAGLVFGAVRTLHVIAVLTATALMFTPPSNRWFRRRPGVAFRGARHAGGGHS</sequence>
<protein>
    <recommendedName>
        <fullName evidence="5">DUF4149 domain-containing protein</fullName>
    </recommendedName>
</protein>
<dbReference type="EMBL" id="FONV01000007">
    <property type="protein sequence ID" value="SFF21430.1"/>
    <property type="molecule type" value="Genomic_DNA"/>
</dbReference>
<keyword evidence="2" id="KW-1133">Transmembrane helix</keyword>
<evidence type="ECO:0000313" key="4">
    <source>
        <dbReference type="Proteomes" id="UP000199645"/>
    </source>
</evidence>
<reference evidence="3 4" key="1">
    <citation type="submission" date="2016-10" db="EMBL/GenBank/DDBJ databases">
        <authorList>
            <person name="de Groot N.N."/>
        </authorList>
    </citation>
    <scope>NUCLEOTIDE SEQUENCE [LARGE SCALE GENOMIC DNA]</scope>
    <source>
        <strain evidence="3 4">DSM 43019</strain>
    </source>
</reference>
<name>A0A1I2GWC0_9ACTN</name>
<feature type="region of interest" description="Disordered" evidence="1">
    <location>
        <begin position="1"/>
        <end position="20"/>
    </location>
</feature>
<evidence type="ECO:0000313" key="3">
    <source>
        <dbReference type="EMBL" id="SFF21430.1"/>
    </source>
</evidence>
<organism evidence="3 4">
    <name type="scientific">Actinoplanes philippinensis</name>
    <dbReference type="NCBI Taxonomy" id="35752"/>
    <lineage>
        <taxon>Bacteria</taxon>
        <taxon>Bacillati</taxon>
        <taxon>Actinomycetota</taxon>
        <taxon>Actinomycetes</taxon>
        <taxon>Micromonosporales</taxon>
        <taxon>Micromonosporaceae</taxon>
        <taxon>Actinoplanes</taxon>
    </lineage>
</organism>
<accession>A0A1I2GWC0</accession>
<feature type="transmembrane region" description="Helical" evidence="2">
    <location>
        <begin position="62"/>
        <end position="86"/>
    </location>
</feature>
<dbReference type="Proteomes" id="UP000199645">
    <property type="component" value="Unassembled WGS sequence"/>
</dbReference>
<proteinExistence type="predicted"/>
<keyword evidence="2" id="KW-0472">Membrane</keyword>
<evidence type="ECO:0000256" key="2">
    <source>
        <dbReference type="SAM" id="Phobius"/>
    </source>
</evidence>
<gene>
    <name evidence="3" type="ORF">SAMN05421541_107217</name>
</gene>
<dbReference type="STRING" id="35752.SAMN05421541_107217"/>
<evidence type="ECO:0008006" key="5">
    <source>
        <dbReference type="Google" id="ProtNLM"/>
    </source>
</evidence>
<feature type="transmembrane region" description="Helical" evidence="2">
    <location>
        <begin position="32"/>
        <end position="56"/>
    </location>
</feature>
<keyword evidence="4" id="KW-1185">Reference proteome</keyword>